<evidence type="ECO:0000313" key="6">
    <source>
        <dbReference type="Proteomes" id="UP000266178"/>
    </source>
</evidence>
<dbReference type="PIRSF" id="PIRSF002825">
    <property type="entry name" value="CfbpA"/>
    <property type="match status" value="1"/>
</dbReference>
<keyword evidence="2 4" id="KW-0732">Signal</keyword>
<comment type="similarity">
    <text evidence="1">Belongs to the bacterial solute-binding protein 1 family.</text>
</comment>
<dbReference type="GO" id="GO:0030288">
    <property type="term" value="C:outer membrane-bounded periplasmic space"/>
    <property type="evidence" value="ECO:0007669"/>
    <property type="project" value="TreeGrafter"/>
</dbReference>
<keyword evidence="3" id="KW-0408">Iron</keyword>
<dbReference type="Proteomes" id="UP000266178">
    <property type="component" value="Unassembled WGS sequence"/>
</dbReference>
<feature type="signal peptide" evidence="4">
    <location>
        <begin position="1"/>
        <end position="20"/>
    </location>
</feature>
<gene>
    <name evidence="5" type="primary">fbpA</name>
    <name evidence="5" type="ORF">Mgrana_01393</name>
</gene>
<evidence type="ECO:0000256" key="2">
    <source>
        <dbReference type="ARBA" id="ARBA00022729"/>
    </source>
</evidence>
<feature type="binding site" evidence="3">
    <location>
        <position position="216"/>
    </location>
    <ligand>
        <name>Fe cation</name>
        <dbReference type="ChEBI" id="CHEBI:24875"/>
    </ligand>
</feature>
<feature type="binding site" evidence="3">
    <location>
        <position position="217"/>
    </location>
    <ligand>
        <name>Fe cation</name>
        <dbReference type="ChEBI" id="CHEBI:24875"/>
    </ligand>
</feature>
<dbReference type="PANTHER" id="PTHR30006">
    <property type="entry name" value="THIAMINE-BINDING PERIPLASMIC PROTEIN-RELATED"/>
    <property type="match status" value="1"/>
</dbReference>
<dbReference type="CDD" id="cd13543">
    <property type="entry name" value="PBP2_Fbp"/>
    <property type="match status" value="1"/>
</dbReference>
<evidence type="ECO:0000256" key="1">
    <source>
        <dbReference type="ARBA" id="ARBA00008520"/>
    </source>
</evidence>
<comment type="caution">
    <text evidence="5">The sequence shown here is derived from an EMBL/GenBank/DDBJ whole genome shotgun (WGS) entry which is preliminary data.</text>
</comment>
<accession>A0A399FD73</accession>
<dbReference type="SUPFAM" id="SSF53850">
    <property type="entry name" value="Periplasmic binding protein-like II"/>
    <property type="match status" value="1"/>
</dbReference>
<sequence>MLRTFSALVALMLTLGAAQAQSSLTLYTGRSQALVDKLVQEFQRDTGIKVNVRYGRDAEILAALQEEGGRSPADVFWANTSGALEEAVKRNLLAPLPASLTRQPQEFVPSNGRWVPVSVRFRVAAYNPAKVKGSEFPASVMDLPKVAKFKGRIGWTPTYSSFQDFITAMRVLKGEEATKAWLRAMIAAGAKAYPSNPAMLEALRAGEIDLALTNHYYIQRILAGVKEGEYEGKEESEEEAQKALAAREAKAGVATHYFAPGDVGGLALVTGAGILTSSKNQTNALRFLNYLLSKGAQPYFVDEVREYPVIAGVRVARGMLPFAQALRLSPKLDFAKLTDLEGTLKLLREVGLL</sequence>
<dbReference type="InterPro" id="IPR006059">
    <property type="entry name" value="SBP"/>
</dbReference>
<dbReference type="GO" id="GO:0046872">
    <property type="term" value="F:metal ion binding"/>
    <property type="evidence" value="ECO:0007669"/>
    <property type="project" value="UniProtKB-KW"/>
</dbReference>
<feature type="chain" id="PRO_5030071944" evidence="4">
    <location>
        <begin position="21"/>
        <end position="353"/>
    </location>
</feature>
<keyword evidence="6" id="KW-1185">Reference proteome</keyword>
<dbReference type="Pfam" id="PF01547">
    <property type="entry name" value="SBP_bac_1"/>
    <property type="match status" value="1"/>
</dbReference>
<dbReference type="RefSeq" id="WP_119356894.1">
    <property type="nucleotide sequence ID" value="NZ_BJXM01000014.1"/>
</dbReference>
<evidence type="ECO:0000256" key="3">
    <source>
        <dbReference type="PIRSR" id="PIRSR002825-1"/>
    </source>
</evidence>
<dbReference type="OrthoDB" id="9769319at2"/>
<evidence type="ECO:0000313" key="5">
    <source>
        <dbReference type="EMBL" id="RIH92731.1"/>
    </source>
</evidence>
<reference evidence="5 6" key="1">
    <citation type="submission" date="2018-08" db="EMBL/GenBank/DDBJ databases">
        <title>Meiothermus granaticius genome AF-68 sequencing project.</title>
        <authorList>
            <person name="Da Costa M.S."/>
            <person name="Albuquerque L."/>
            <person name="Raposo P."/>
            <person name="Froufe H.J.C."/>
            <person name="Barroso C.S."/>
            <person name="Egas C."/>
        </authorList>
    </citation>
    <scope>NUCLEOTIDE SEQUENCE [LARGE SCALE GENOMIC DNA]</scope>
    <source>
        <strain evidence="5 6">AF-68</strain>
    </source>
</reference>
<proteinExistence type="inferred from homology"/>
<keyword evidence="3" id="KW-0479">Metal-binding</keyword>
<dbReference type="InterPro" id="IPR026045">
    <property type="entry name" value="Ferric-bd"/>
</dbReference>
<dbReference type="AlphaFoldDB" id="A0A399FD73"/>
<evidence type="ECO:0000256" key="4">
    <source>
        <dbReference type="SAM" id="SignalP"/>
    </source>
</evidence>
<organism evidence="5 6">
    <name type="scientific">Meiothermus granaticius NBRC 107808</name>
    <dbReference type="NCBI Taxonomy" id="1227551"/>
    <lineage>
        <taxon>Bacteria</taxon>
        <taxon>Thermotogati</taxon>
        <taxon>Deinococcota</taxon>
        <taxon>Deinococci</taxon>
        <taxon>Thermales</taxon>
        <taxon>Thermaceae</taxon>
        <taxon>Meiothermus</taxon>
    </lineage>
</organism>
<dbReference type="PANTHER" id="PTHR30006:SF15">
    <property type="entry name" value="IRON-UTILIZATION PERIPLASMIC PROTEIN"/>
    <property type="match status" value="1"/>
</dbReference>
<protein>
    <submittedName>
        <fullName evidence="5">Fe(3+)-binding periplasmic protein</fullName>
    </submittedName>
</protein>
<dbReference type="Gene3D" id="3.40.190.10">
    <property type="entry name" value="Periplasmic binding protein-like II"/>
    <property type="match status" value="2"/>
</dbReference>
<dbReference type="EMBL" id="QWLB01000015">
    <property type="protein sequence ID" value="RIH92731.1"/>
    <property type="molecule type" value="Genomic_DNA"/>
</dbReference>
<name>A0A399FD73_9DEIN</name>